<evidence type="ECO:0000313" key="2">
    <source>
        <dbReference type="Proteomes" id="UP000199677"/>
    </source>
</evidence>
<dbReference type="STRING" id="416873.SAMN04487951_1268"/>
<dbReference type="InterPro" id="IPR009241">
    <property type="entry name" value="HigB-like"/>
</dbReference>
<gene>
    <name evidence="1" type="ORF">SAMN04487951_1268</name>
</gene>
<dbReference type="Proteomes" id="UP000199677">
    <property type="component" value="Unassembled WGS sequence"/>
</dbReference>
<name>A0A1H0JDL9_9GAMM</name>
<reference evidence="2" key="1">
    <citation type="submission" date="2016-10" db="EMBL/GenBank/DDBJ databases">
        <authorList>
            <person name="Varghese N."/>
            <person name="Submissions S."/>
        </authorList>
    </citation>
    <scope>NUCLEOTIDE SEQUENCE [LARGE SCALE GENOMIC DNA]</scope>
    <source>
        <strain evidence="2">CGMCC 1.6494</strain>
    </source>
</reference>
<dbReference type="EMBL" id="FNII01000026">
    <property type="protein sequence ID" value="SDO41650.1"/>
    <property type="molecule type" value="Genomic_DNA"/>
</dbReference>
<dbReference type="AlphaFoldDB" id="A0A1H0JDL9"/>
<accession>A0A1H0JDL9</accession>
<dbReference type="OrthoDB" id="330810at2"/>
<protein>
    <recommendedName>
        <fullName evidence="3">Addiction module toxin RelE</fullName>
    </recommendedName>
</protein>
<dbReference type="RefSeq" id="WP_089708375.1">
    <property type="nucleotide sequence ID" value="NZ_FNII01000026.1"/>
</dbReference>
<evidence type="ECO:0008006" key="3">
    <source>
        <dbReference type="Google" id="ProtNLM"/>
    </source>
</evidence>
<proteinExistence type="predicted"/>
<dbReference type="Pfam" id="PF05973">
    <property type="entry name" value="Gp49"/>
    <property type="match status" value="1"/>
</dbReference>
<organism evidence="1 2">
    <name type="scientific">Vreelandella arcis</name>
    <dbReference type="NCBI Taxonomy" id="416873"/>
    <lineage>
        <taxon>Bacteria</taxon>
        <taxon>Pseudomonadati</taxon>
        <taxon>Pseudomonadota</taxon>
        <taxon>Gammaproteobacteria</taxon>
        <taxon>Oceanospirillales</taxon>
        <taxon>Halomonadaceae</taxon>
        <taxon>Vreelandella</taxon>
    </lineage>
</organism>
<keyword evidence="2" id="KW-1185">Reference proteome</keyword>
<evidence type="ECO:0000313" key="1">
    <source>
        <dbReference type="EMBL" id="SDO41650.1"/>
    </source>
</evidence>
<sequence>MAWEVEATDEFNELWEGFTEAEQIDIAASIGLLEQAGPNLRHPYSSGINDSKHSHMRELRVQHQGRPYRFLYAFDPRRIAILLIGGDKTGNDRWYKEFIPKADELYDQHLKSLER</sequence>